<dbReference type="STRING" id="999894.TDIS_1396"/>
<dbReference type="InterPro" id="IPR007393">
    <property type="entry name" value="YlxR_dom"/>
</dbReference>
<gene>
    <name evidence="2" type="ORF">TDIS_1396</name>
</gene>
<dbReference type="PANTHER" id="PTHR34215">
    <property type="entry name" value="BLL0784 PROTEIN"/>
    <property type="match status" value="1"/>
</dbReference>
<dbReference type="PANTHER" id="PTHR34215:SF1">
    <property type="entry name" value="YLXR DOMAIN-CONTAINING PROTEIN"/>
    <property type="match status" value="1"/>
</dbReference>
<comment type="caution">
    <text evidence="2">The sequence shown here is derived from an EMBL/GenBank/DDBJ whole genome shotgun (WGS) entry which is preliminary data.</text>
</comment>
<dbReference type="AlphaFoldDB" id="A0A179D347"/>
<reference evidence="2 3" key="1">
    <citation type="submission" date="2016-04" db="EMBL/GenBank/DDBJ databases">
        <title>Genome analysis of Thermosulfurimonas dismutans, the first thermophilic sulfur-disproportionating bacterium of the phylum Thermodesulfobacteria.</title>
        <authorList>
            <person name="Mardanov A.V."/>
            <person name="Beletsky A.V."/>
            <person name="Kadnikov V.V."/>
            <person name="Slobodkin A.I."/>
            <person name="Ravin N.V."/>
        </authorList>
    </citation>
    <scope>NUCLEOTIDE SEQUENCE [LARGE SCALE GENOMIC DNA]</scope>
    <source>
        <strain evidence="2 3">S95</strain>
    </source>
</reference>
<keyword evidence="3" id="KW-1185">Reference proteome</keyword>
<name>A0A179D347_9BACT</name>
<dbReference type="RefSeq" id="WP_068670708.1">
    <property type="nucleotide sequence ID" value="NZ_LWLG01000010.1"/>
</dbReference>
<organism evidence="2 3">
    <name type="scientific">Thermosulfurimonas dismutans</name>
    <dbReference type="NCBI Taxonomy" id="999894"/>
    <lineage>
        <taxon>Bacteria</taxon>
        <taxon>Pseudomonadati</taxon>
        <taxon>Thermodesulfobacteriota</taxon>
        <taxon>Thermodesulfobacteria</taxon>
        <taxon>Thermodesulfobacteriales</taxon>
        <taxon>Thermodesulfobacteriaceae</taxon>
        <taxon>Thermosulfurimonas</taxon>
    </lineage>
</organism>
<feature type="domain" description="YlxR" evidence="1">
    <location>
        <begin position="10"/>
        <end position="78"/>
    </location>
</feature>
<accession>A0A179D347</accession>
<dbReference type="Proteomes" id="UP000078390">
    <property type="component" value="Unassembled WGS sequence"/>
</dbReference>
<sequence>MGKGKHVPIRTCIFCGRKMAKYELLRLVLDDEKRPIWDRKKCLPGRGAYVCPRDECLRKLETQKGRRRLAKAFRGRLARENPELFKVLIEAAGGQDKYDQNQDL</sequence>
<dbReference type="Pfam" id="PF04296">
    <property type="entry name" value="YlxR"/>
    <property type="match status" value="1"/>
</dbReference>
<dbReference type="EMBL" id="LWLG01000010">
    <property type="protein sequence ID" value="OAQ20487.1"/>
    <property type="molecule type" value="Genomic_DNA"/>
</dbReference>
<proteinExistence type="predicted"/>
<protein>
    <submittedName>
        <fullName evidence="2">Putative nucleic-acid-binding protein implicated in transcription termination</fullName>
    </submittedName>
</protein>
<evidence type="ECO:0000259" key="1">
    <source>
        <dbReference type="Pfam" id="PF04296"/>
    </source>
</evidence>
<dbReference type="InterPro" id="IPR035931">
    <property type="entry name" value="YlxR-like_sf"/>
</dbReference>
<dbReference type="OrthoDB" id="9813251at2"/>
<dbReference type="SUPFAM" id="SSF64376">
    <property type="entry name" value="YlxR-like"/>
    <property type="match status" value="1"/>
</dbReference>
<dbReference type="Gene3D" id="3.30.1230.10">
    <property type="entry name" value="YlxR-like"/>
    <property type="match status" value="1"/>
</dbReference>
<evidence type="ECO:0000313" key="2">
    <source>
        <dbReference type="EMBL" id="OAQ20487.1"/>
    </source>
</evidence>
<evidence type="ECO:0000313" key="3">
    <source>
        <dbReference type="Proteomes" id="UP000078390"/>
    </source>
</evidence>
<dbReference type="InterPro" id="IPR037465">
    <property type="entry name" value="YlxR"/>
</dbReference>